<feature type="compositionally biased region" description="Basic and acidic residues" evidence="2">
    <location>
        <begin position="1376"/>
        <end position="1396"/>
    </location>
</feature>
<dbReference type="PANTHER" id="PTHR14038:SF0">
    <property type="entry name" value="LP18708P"/>
    <property type="match status" value="1"/>
</dbReference>
<feature type="compositionally biased region" description="Pro residues" evidence="2">
    <location>
        <begin position="129"/>
        <end position="140"/>
    </location>
</feature>
<feature type="region of interest" description="Disordered" evidence="2">
    <location>
        <begin position="1797"/>
        <end position="2023"/>
    </location>
</feature>
<dbReference type="InterPro" id="IPR009738">
    <property type="entry name" value="BAT2_N"/>
</dbReference>
<feature type="compositionally biased region" description="Low complexity" evidence="2">
    <location>
        <begin position="632"/>
        <end position="642"/>
    </location>
</feature>
<dbReference type="OMA" id="APIMQAP"/>
<feature type="compositionally biased region" description="Basic and acidic residues" evidence="2">
    <location>
        <begin position="2769"/>
        <end position="2790"/>
    </location>
</feature>
<keyword evidence="1" id="KW-0597">Phosphoprotein</keyword>
<feature type="compositionally biased region" description="Low complexity" evidence="2">
    <location>
        <begin position="2123"/>
        <end position="2143"/>
    </location>
</feature>
<feature type="compositionally biased region" description="Basic and acidic residues" evidence="2">
    <location>
        <begin position="1187"/>
        <end position="1246"/>
    </location>
</feature>
<feature type="compositionally biased region" description="Basic and acidic residues" evidence="2">
    <location>
        <begin position="547"/>
        <end position="565"/>
    </location>
</feature>
<feature type="compositionally biased region" description="Low complexity" evidence="2">
    <location>
        <begin position="1247"/>
        <end position="1262"/>
    </location>
</feature>
<feature type="compositionally biased region" description="Basic and acidic residues" evidence="2">
    <location>
        <begin position="968"/>
        <end position="992"/>
    </location>
</feature>
<evidence type="ECO:0000313" key="5">
    <source>
        <dbReference type="Proteomes" id="UP000275408"/>
    </source>
</evidence>
<feature type="compositionally biased region" description="Basic and acidic residues" evidence="2">
    <location>
        <begin position="1480"/>
        <end position="1493"/>
    </location>
</feature>
<feature type="compositionally biased region" description="Basic and acidic residues" evidence="2">
    <location>
        <begin position="932"/>
        <end position="944"/>
    </location>
</feature>
<feature type="compositionally biased region" description="Basic and acidic residues" evidence="2">
    <location>
        <begin position="1923"/>
        <end position="1933"/>
    </location>
</feature>
<feature type="compositionally biased region" description="Basic and acidic residues" evidence="2">
    <location>
        <begin position="2005"/>
        <end position="2019"/>
    </location>
</feature>
<feature type="compositionally biased region" description="Basic and acidic residues" evidence="2">
    <location>
        <begin position="999"/>
        <end position="1015"/>
    </location>
</feature>
<feature type="region of interest" description="Disordered" evidence="2">
    <location>
        <begin position="2712"/>
        <end position="2877"/>
    </location>
</feature>
<feature type="compositionally biased region" description="Low complexity" evidence="2">
    <location>
        <begin position="1304"/>
        <end position="1314"/>
    </location>
</feature>
<feature type="region of interest" description="Disordered" evidence="2">
    <location>
        <begin position="2357"/>
        <end position="2483"/>
    </location>
</feature>
<feature type="compositionally biased region" description="Basic and acidic residues" evidence="2">
    <location>
        <begin position="1141"/>
        <end position="1173"/>
    </location>
</feature>
<reference evidence="4 5" key="1">
    <citation type="journal article" date="2018" name="Sci. Rep.">
        <title>Comparative analysis of the Pocillopora damicornis genome highlights role of immune system in coral evolution.</title>
        <authorList>
            <person name="Cunning R."/>
            <person name="Bay R.A."/>
            <person name="Gillette P."/>
            <person name="Baker A.C."/>
            <person name="Traylor-Knowles N."/>
        </authorList>
    </citation>
    <scope>NUCLEOTIDE SEQUENCE [LARGE SCALE GENOMIC DNA]</scope>
    <source>
        <strain evidence="4">RSMAS</strain>
        <tissue evidence="4">Whole animal</tissue>
    </source>
</reference>
<evidence type="ECO:0000259" key="3">
    <source>
        <dbReference type="Pfam" id="PF07001"/>
    </source>
</evidence>
<keyword evidence="5" id="KW-1185">Reference proteome</keyword>
<feature type="compositionally biased region" description="Basic and acidic residues" evidence="2">
    <location>
        <begin position="609"/>
        <end position="629"/>
    </location>
</feature>
<feature type="compositionally biased region" description="Low complexity" evidence="2">
    <location>
        <begin position="97"/>
        <end position="128"/>
    </location>
</feature>
<dbReference type="InterPro" id="IPR033184">
    <property type="entry name" value="PRRC2"/>
</dbReference>
<feature type="compositionally biased region" description="Polar residues" evidence="2">
    <location>
        <begin position="1906"/>
        <end position="1918"/>
    </location>
</feature>
<evidence type="ECO:0000256" key="1">
    <source>
        <dbReference type="ARBA" id="ARBA00022553"/>
    </source>
</evidence>
<dbReference type="STRING" id="46731.A0A3M6V0N2"/>
<feature type="domain" description="BAT2 N-terminal" evidence="3">
    <location>
        <begin position="1"/>
        <end position="197"/>
    </location>
</feature>
<feature type="compositionally biased region" description="Polar residues" evidence="2">
    <location>
        <begin position="65"/>
        <end position="76"/>
    </location>
</feature>
<feature type="compositionally biased region" description="Basic and acidic residues" evidence="2">
    <location>
        <begin position="1954"/>
        <end position="1979"/>
    </location>
</feature>
<feature type="compositionally biased region" description="Low complexity" evidence="2">
    <location>
        <begin position="2621"/>
        <end position="2630"/>
    </location>
</feature>
<feature type="compositionally biased region" description="Basic and acidic residues" evidence="2">
    <location>
        <begin position="1561"/>
        <end position="1574"/>
    </location>
</feature>
<feature type="compositionally biased region" description="Acidic residues" evidence="2">
    <location>
        <begin position="1294"/>
        <end position="1303"/>
    </location>
</feature>
<feature type="compositionally biased region" description="Basic and acidic residues" evidence="2">
    <location>
        <begin position="2732"/>
        <end position="2747"/>
    </location>
</feature>
<dbReference type="EMBL" id="RCHS01000332">
    <property type="protein sequence ID" value="RMX59485.1"/>
    <property type="molecule type" value="Genomic_DNA"/>
</dbReference>
<feature type="compositionally biased region" description="Basic and acidic residues" evidence="2">
    <location>
        <begin position="774"/>
        <end position="806"/>
    </location>
</feature>
<dbReference type="OrthoDB" id="1939715at2759"/>
<feature type="compositionally biased region" description="Low complexity" evidence="2">
    <location>
        <begin position="141"/>
        <end position="154"/>
    </location>
</feature>
<feature type="compositionally biased region" description="Basic and acidic residues" evidence="2">
    <location>
        <begin position="2080"/>
        <end position="2095"/>
    </location>
</feature>
<feature type="compositionally biased region" description="Polar residues" evidence="2">
    <location>
        <begin position="1549"/>
        <end position="1560"/>
    </location>
</feature>
<proteinExistence type="predicted"/>
<feature type="compositionally biased region" description="Basic and acidic residues" evidence="2">
    <location>
        <begin position="2836"/>
        <end position="2846"/>
    </location>
</feature>
<feature type="compositionally biased region" description="Polar residues" evidence="2">
    <location>
        <begin position="155"/>
        <end position="182"/>
    </location>
</feature>
<feature type="compositionally biased region" description="Polar residues" evidence="2">
    <location>
        <begin position="2377"/>
        <end position="2397"/>
    </location>
</feature>
<feature type="compositionally biased region" description="Polar residues" evidence="2">
    <location>
        <begin position="431"/>
        <end position="444"/>
    </location>
</feature>
<dbReference type="GO" id="GO:0030154">
    <property type="term" value="P:cell differentiation"/>
    <property type="evidence" value="ECO:0007669"/>
    <property type="project" value="TreeGrafter"/>
</dbReference>
<organism evidence="4 5">
    <name type="scientific">Pocillopora damicornis</name>
    <name type="common">Cauliflower coral</name>
    <name type="synonym">Millepora damicornis</name>
    <dbReference type="NCBI Taxonomy" id="46731"/>
    <lineage>
        <taxon>Eukaryota</taxon>
        <taxon>Metazoa</taxon>
        <taxon>Cnidaria</taxon>
        <taxon>Anthozoa</taxon>
        <taxon>Hexacorallia</taxon>
        <taxon>Scleractinia</taxon>
        <taxon>Astrocoeniina</taxon>
        <taxon>Pocilloporidae</taxon>
        <taxon>Pocillopora</taxon>
    </lineage>
</organism>
<feature type="compositionally biased region" description="Basic and acidic residues" evidence="2">
    <location>
        <begin position="589"/>
        <end position="599"/>
    </location>
</feature>
<sequence length="2877" mass="316907">MSDRFGLKVKENAGKTKYSSLNLNQTYKGTKVETKTSSGTARHGLQSLGKVGASRRIPPPANLPSLKSENSGNDPTVSLVPSGGGGWGSAKEKPSETTPAAASQAAPPSSTPSQTNAPSSQQPLLQPQRPIPPPSHPQPVQPQSQSSGQTQNQPAKQQESQVKTWGTVSSNEAGGQGRSYSHQEMPYFNREFPVLGGGNSGERPPLPSEIKEQPPTQYGQKQIMRNTHEPPWMERSGPGPPPSDYGTARERTDAYNGGPGHGGGHQYRRPPDYPHGSHGRNVPQGHLHHHGNGPQSHGPGRHPHGYPPDHFSRGPGQRPSAPSGPNSAGKLGDKTRGEGYGRPSILKPEDIQAMTDNDEEEEGGWAGAQDEVDYAAKLDFEDFEDDDKPSLEQPVKPEIETPSGEPETRWQGNESRPAKGMGPPPTRPAWTESSGPVYSENRQMPPSPGMRPFDSRGSPPNPGWPYPQHLAGQPRGGHPPGHPPPSLVSSDQVKPASKSEEPVTNDWQKRRVKQQEEMRAAVERARKRREEDEMRRQAEQKAGATAKLKELELKRVRRESAKEGDDAWAEELDSIEKDSYGKGPYPEQRMPETPEREVEPQNLALNQQDDLHGRSDFPEHVSHRQRNDSESSDASRSSARGASRPHHHPPRDIPPRFQQQQLRQQHFQQQQHYQQQQPYPPQHPYHQQQMARSPQLRDFPEGSLSVANHPIVDSGPVSPSQPTKPDVSVKRIMKRSDSSSTAGDDIASVKSLESASGEPSREVEKKPHAAPSDKAIKTDAREEKTKEGSSEATRKESNRTDRKPDDQDLPVFDDSGSGGSGDTSQKRTPDSVLPQGSGKQDLTNKENDVSKERVHDKRERKDDESTSKAVSEKGSRFRDRRDERRSSSKRDSRTQDNRRSDDSKDSGKRKREDSEDAERFTERRGRFAGRGGDPKRERFSESHSRGRVSFPVRGRGMAGTATSYRGRGRGDRGNRDNRDYKEHKQTRSREPRPSSAWKTTKDEQKRNEEDKENVVAKENANAIASESDKKVTRDSTEVKQDKRIESVPSTDEKEANKQEKRNEETVTEVKKNKEDDSVIRESKFEEEVRLPNKDLEKVKESDDVSKKPESPKDVNNLKPKARGGFGRPPQSSQELRNVNNQDRREGGKKFIDRRRPIQEAGRDRKTDSDDKRTGRNYSRDNTNQRQTGRDNRYRERGQERDQKFQYQRDERDTGNKRYSQDDRKKRFDDKDDDQQNSRRKGDERNQRGGTRSYSSRGRVSTTPVRTNIRGGRSSQPVGSGRFGNNYRRVKSSEEELSDDDYESDSSSYTTATSASEERRDEKPSNADNENDVKREKESSSTFDKSRASSRSARSPIRGKMSSRAGRRGTGGGFGRTRREVERPPRFQKQQEKERASMGRGAPQGVRTNESRESGPGRGRGRGRGKREQPQRDEGPGIPVTEDWDEELNEAQKGTESSKSDKSGGRRESTPRRGFSGPRSSSERGRKDKSRDAGGTRGNSSRREPFLAERQQAKVDGSKLVGGEPRGPLPAARNGFSKDGNRRSDMHSTGLDSINTGVTDTKTPKKQETPVRKTDIQQFDLHNIAGVICIDDMTDDESDKSSTHSGFVEVTSRRTQKENKDRQREEEERRKKVDEQNRQRGSQMGNKKNQSSKPPRFSKQHTSQVNTQSKSPGVIGKATSTAVSETAIGTAITGSNSNPSSANSTKRNSPVNVERPVSPPPPPPVFNAWDKPLLLTPAKPPSASPPVTSSIPDPLAVGSGKPSSTRVVQPQGTVISSAASLIEDISVDDDYLAMTKEIALLAPPEEPEESEEPAHITQNTKLEKRDQTMEKGAKVAGPSEKRSQAKPQRDKPPRFDRSSKRKAASGAEDAKKEWSSNTKGRKSSRDDTVPQKLTKGSADNTAKGKTGTLSSKKQQSASTGDEVANDRDTSKGEQESAEYISAGRNVGTTVSDEGSDGKDDIKEEEAKNDSGSESSRKDSELDLNVDSGDRNDDNEHLFGTETLSVDIHERPTAERPDREPSPVSPAIFEMSKKMEASRKLWDSGIAIGRSSNHGGAWEETLRTPASVGSSIVGMSVVESAESRLSDDQVAVKKPQVELEANTSKNDSKSPDGLNFAKKSGSGEQQNVCKVKPQQQQQQPVKTQQSSSIVSQPAEENHQTELNTVSLVPPLLSQELLTQQAMQHRYAIPLVGAFVDAPQRQPFLQQQQLQQLQQTNQQVTPTFSLTHVQQVNQARSSSSPLSQATQDMYQSPFLPGGVYSGNFQGSQPYVSIGLLPSTATQSFVTSSPRTQTTSLIGIQAQQPKPGTGSVFAQNVTQQGTQTMFMQYDPKTLRGGTPLFNIAQHPQSAQRQLLGTQPGVVGENLSRQSGFPAGQPTPQPFQGTYPFQQKQGTYDVSQDMQMKKTAEQSTDFTRQSELVKHVNAKPFEPPKRSTPGSVPPSSASIGPLMSSTFARNPNLMTITPSPTDIGGSSQSPPVSTTLLSGRQVSMSPVEPGIPFHGAVGTFPKHTINQFQLQQQPQGVQPQQFTPFQQQPVSLQQTIQVRAQGQQQQQGGNPLQGAGTAILPNPAVIAAAMPRQLIRAPSLGPIGIGGAQPSATNTQRFPAPIQRPVTASLMHGVPHIQAPRGPRAQTAPPPPPQMMSAKQQIVTNRPHLPPQSLPHPPPQSLPHPEAVAAAFKIEQHHKMLEQTKMFFAQQQGPQQRVPLLSNQVDPQVKPIGSFQGDKPIVRGQVPRENLKFQEKKEEAKSHISETNQRNRKPNLEQPSKTSKTTKVDSKPEESSKDKTNTSKQDGKGPGNKSSSLVRIPPLPMAPRNVPKRARAPPRMPGSQPVSKPRISGRSEKEIKDTVQDQPSETPSRKSSDQAKPSEAQPVAPLSVNK</sequence>
<dbReference type="Proteomes" id="UP000275408">
    <property type="component" value="Unassembled WGS sequence"/>
</dbReference>
<feature type="compositionally biased region" description="Polar residues" evidence="2">
    <location>
        <begin position="214"/>
        <end position="225"/>
    </location>
</feature>
<gene>
    <name evidence="4" type="ORF">pdam_00020125</name>
</gene>
<feature type="compositionally biased region" description="Basic and acidic residues" evidence="2">
    <location>
        <begin position="1315"/>
        <end position="1346"/>
    </location>
</feature>
<dbReference type="PANTHER" id="PTHR14038">
    <property type="entry name" value="BAT2 HLA-B-ASSOCIATED TRANSCRIPT 2"/>
    <property type="match status" value="1"/>
</dbReference>
<evidence type="ECO:0000256" key="2">
    <source>
        <dbReference type="SAM" id="MobiDB-lite"/>
    </source>
</evidence>
<feature type="compositionally biased region" description="Basic and acidic residues" evidence="2">
    <location>
        <begin position="1425"/>
        <end position="1434"/>
    </location>
</feature>
<feature type="region of interest" description="Disordered" evidence="2">
    <location>
        <begin position="2620"/>
        <end position="2640"/>
    </location>
</feature>
<feature type="compositionally biased region" description="Basic and acidic residues" evidence="2">
    <location>
        <begin position="1820"/>
        <end position="1857"/>
    </location>
</feature>
<feature type="compositionally biased region" description="Basic and acidic residues" evidence="2">
    <location>
        <begin position="842"/>
        <end position="925"/>
    </location>
</feature>
<feature type="compositionally biased region" description="Polar residues" evidence="2">
    <location>
        <begin position="1129"/>
        <end position="1140"/>
    </location>
</feature>
<feature type="compositionally biased region" description="Polar residues" evidence="2">
    <location>
        <begin position="2431"/>
        <end position="2483"/>
    </location>
</feature>
<feature type="compositionally biased region" description="Basic and acidic residues" evidence="2">
    <location>
        <begin position="1500"/>
        <end position="1516"/>
    </location>
</feature>
<accession>A0A3M6V0N2</accession>
<feature type="compositionally biased region" description="Polar residues" evidence="2">
    <location>
        <begin position="2404"/>
        <end position="2413"/>
    </location>
</feature>
<feature type="compositionally biased region" description="Basic and acidic residues" evidence="2">
    <location>
        <begin position="1610"/>
        <end position="1637"/>
    </location>
</feature>
<feature type="compositionally biased region" description="Polar residues" evidence="2">
    <location>
        <begin position="1638"/>
        <end position="1652"/>
    </location>
</feature>
<comment type="caution">
    <text evidence="4">The sequence shown here is derived from an EMBL/GenBank/DDBJ whole genome shotgun (WGS) entry which is preliminary data.</text>
</comment>
<feature type="compositionally biased region" description="Polar residues" evidence="2">
    <location>
        <begin position="1659"/>
        <end position="1670"/>
    </location>
</feature>
<name>A0A3M6V0N2_POCDA</name>
<feature type="compositionally biased region" description="Basic and acidic residues" evidence="2">
    <location>
        <begin position="1026"/>
        <end position="1112"/>
    </location>
</feature>
<protein>
    <recommendedName>
        <fullName evidence="3">BAT2 N-terminal domain-containing protein</fullName>
    </recommendedName>
</protein>
<feature type="compositionally biased region" description="Basic and acidic residues" evidence="2">
    <location>
        <begin position="497"/>
        <end position="539"/>
    </location>
</feature>
<dbReference type="Pfam" id="PF07001">
    <property type="entry name" value="BAT2_N"/>
    <property type="match status" value="1"/>
</dbReference>
<feature type="compositionally biased region" description="Polar residues" evidence="2">
    <location>
        <begin position="1691"/>
        <end position="1708"/>
    </location>
</feature>
<evidence type="ECO:0000313" key="4">
    <source>
        <dbReference type="EMBL" id="RMX59485.1"/>
    </source>
</evidence>
<feature type="compositionally biased region" description="Basic and acidic residues" evidence="2">
    <location>
        <begin position="1986"/>
        <end position="1997"/>
    </location>
</feature>
<feature type="region of interest" description="Disordered" evidence="2">
    <location>
        <begin position="1593"/>
        <end position="1768"/>
    </location>
</feature>
<feature type="region of interest" description="Disordered" evidence="2">
    <location>
        <begin position="26"/>
        <end position="1576"/>
    </location>
</feature>
<feature type="compositionally biased region" description="Basic and acidic residues" evidence="2">
    <location>
        <begin position="1455"/>
        <end position="1470"/>
    </location>
</feature>
<feature type="compositionally biased region" description="Low complexity" evidence="2">
    <location>
        <begin position="655"/>
        <end position="677"/>
    </location>
</feature>
<feature type="region of interest" description="Disordered" evidence="2">
    <location>
        <begin position="2080"/>
        <end position="2156"/>
    </location>
</feature>